<feature type="domain" description="ABC transporter" evidence="11">
    <location>
        <begin position="1164"/>
        <end position="1426"/>
    </location>
</feature>
<feature type="transmembrane region" description="Helical" evidence="10">
    <location>
        <begin position="1071"/>
        <end position="1092"/>
    </location>
</feature>
<dbReference type="SUPFAM" id="SSF52540">
    <property type="entry name" value="P-loop containing nucleoside triphosphate hydrolases"/>
    <property type="match status" value="2"/>
</dbReference>
<dbReference type="PROSITE" id="PS50929">
    <property type="entry name" value="ABC_TM1F"/>
    <property type="match status" value="2"/>
</dbReference>
<evidence type="ECO:0008006" key="15">
    <source>
        <dbReference type="Google" id="ProtNLM"/>
    </source>
</evidence>
<dbReference type="InterPro" id="IPR017871">
    <property type="entry name" value="ABC_transporter-like_CS"/>
</dbReference>
<dbReference type="Gene3D" id="3.40.50.300">
    <property type="entry name" value="P-loop containing nucleotide triphosphate hydrolases"/>
    <property type="match status" value="2"/>
</dbReference>
<dbReference type="PROSITE" id="PS00211">
    <property type="entry name" value="ABC_TRANSPORTER_1"/>
    <property type="match status" value="2"/>
</dbReference>
<keyword evidence="3 10" id="KW-0812">Transmembrane</keyword>
<feature type="transmembrane region" description="Helical" evidence="10">
    <location>
        <begin position="322"/>
        <end position="343"/>
    </location>
</feature>
<evidence type="ECO:0000256" key="1">
    <source>
        <dbReference type="ARBA" id="ARBA00004141"/>
    </source>
</evidence>
<dbReference type="Pfam" id="PF00005">
    <property type="entry name" value="ABC_tran"/>
    <property type="match status" value="2"/>
</dbReference>
<dbReference type="CDD" id="cd18596">
    <property type="entry name" value="ABC_6TM_VMR1_D1_like"/>
    <property type="match status" value="1"/>
</dbReference>
<protein>
    <recommendedName>
        <fullName evidence="15">P-loop containing nucleoside triphosphate hydrolase protein</fullName>
    </recommendedName>
</protein>
<keyword evidence="5" id="KW-0547">Nucleotide-binding</keyword>
<dbReference type="GO" id="GO:0005524">
    <property type="term" value="F:ATP binding"/>
    <property type="evidence" value="ECO:0007669"/>
    <property type="project" value="UniProtKB-KW"/>
</dbReference>
<evidence type="ECO:0000259" key="11">
    <source>
        <dbReference type="PROSITE" id="PS50893"/>
    </source>
</evidence>
<dbReference type="FunFam" id="3.40.50.300:FF:000630">
    <property type="entry name" value="ATP-binding cassette (ABC) transporter, putative"/>
    <property type="match status" value="1"/>
</dbReference>
<evidence type="ECO:0000256" key="9">
    <source>
        <dbReference type="SAM" id="MobiDB-lite"/>
    </source>
</evidence>
<dbReference type="Pfam" id="PF00664">
    <property type="entry name" value="ABC_membrane"/>
    <property type="match status" value="2"/>
</dbReference>
<evidence type="ECO:0000256" key="10">
    <source>
        <dbReference type="SAM" id="Phobius"/>
    </source>
</evidence>
<dbReference type="FunFam" id="1.20.1560.10:FF:000013">
    <property type="entry name" value="ABC transporter C family member 2"/>
    <property type="match status" value="1"/>
</dbReference>
<dbReference type="Proteomes" id="UP000663840">
    <property type="component" value="Unassembled WGS sequence"/>
</dbReference>
<feature type="compositionally biased region" description="Polar residues" evidence="9">
    <location>
        <begin position="1283"/>
        <end position="1299"/>
    </location>
</feature>
<dbReference type="PANTHER" id="PTHR24223:SF356">
    <property type="entry name" value="ATP-BINDING CASSETTE TRANSPORTER ABC4"/>
    <property type="match status" value="1"/>
</dbReference>
<feature type="transmembrane region" description="Helical" evidence="10">
    <location>
        <begin position="426"/>
        <end position="448"/>
    </location>
</feature>
<sequence length="1449" mass="161780">MTTKAYTAILSALTVLPTPIVNLTSSRHLTIILLITFIILTCYELYPLAIYQGYAIDITGRWLAWARIGILSFAALVVPLCTPRSLAHSEPEEPNALNPEETASIISLALFSFIGPLIWQTYRNAKLDYSQLPPLAFYDRADFLRRRGSAKLDPLSQPNRHLFWGIVDVFWKEYCVMMGMIVVKASKCVLAELVGPLGIRYILRYLEDPPQPGYFRPWVWILLLFLGPIIGAIAMQRYVFITCGMVVRVDAIITQVLFDHSLRIRMAEDSSSDSVQKSFQGIEYKRGALALTTEEQKRPTSYLIGRIHNLMSTDVNNISQDFLFVLFFAPLRIVFNTLFLYWILGWSAIIGLVCMILLLFVPGKVVRLINKIQIEWAKKTDSRVQLIIESLNTIRTIKLFAWEVPVKSQLKKKRQEELSWYQKRQFAGLFTVNINYALPLVVMLVTFLSHTLVFKKPLDASSIFSSISVFDILRTQLRLLLLQIPSSIQSKVSLDRTNDFLTKTELLDCYERIGVEVVTPNESAIGFCNAGFTWSSVSLGSSTLRQSFQLQIDGELLFQRQSINMIIGPTGCGKTSLLMALLGEMHYTPNGANSWASALGGKSVAYSPQEPWIQNATIRENILFGENYDEERYAKVISQCSLERDLELLESGDQTEVGERGMTLRTILVFSGGQRARVSLARAIYSKSEVIILDDVLSALDVHTSHWVVDKCFRGDIVAGRTVIIVTHSVSMISEIANFIVVLGPGGRIVNQGTIETVLGSNPKLKDEVAQQIDSEDPQPNRELTETAPKGSSADGRMTTAEEVAKGHVGWSALKLFFFALGGAGFWFVYMAGFIFANMASLFQTYWLGYVAIFHSLIKAYSQPKRIWARAYDTNMDQPERVNVSFYLGVYSTICLCGMVLYSLTFMIHLIGSIRAARRIHEQLVSSVFSATLYWLDCTPIGRVISRFTQDIRSIDGSLPNVLQNLTDMTIQLVSRFVAIILVSPTFSFAGALLLALGIWMGQVYISAQLPVKRHMSNARFPIFSHFHTVLEGMATIRAYGAQERMRKEMQRKIDTHTRAARTFWNLNRWIAIRMEALGALFSAGLAAWLVYGRNNSDASDAGFSLNTAIALSGGILWWVRTLNEFQVQTNSLERIHSYLTIPHEPSSEQHSMPPAYWPASGTLTVHNLGAQYGNGPRVLDNLSFQVKHGERVGIVGRTGSGKSSLVLALLRMIGTTGEIYLEQVLFFGIETRSIPLESLRSNVTVVPQQPELTSGTLRENLDPFGECDDGVLWDALKAAGLSNSGPHSENGSRTQSDSELPLDQTATTSSTQDQEWIGLDTRVGPSGANLSLGQRQMVALARAIVRRTKLVILDEATAAIDHETDQRIHRALGSVDQTVLVVAHRLRTICNVDKVMVLDAGRMVEYDSPKVLLRKQGGAFKSLVDGSGERDELYMLIEGWSATREPDE</sequence>
<dbReference type="GO" id="GO:0140359">
    <property type="term" value="F:ABC-type transporter activity"/>
    <property type="evidence" value="ECO:0007669"/>
    <property type="project" value="InterPro"/>
</dbReference>
<dbReference type="InterPro" id="IPR003593">
    <property type="entry name" value="AAA+_ATPase"/>
</dbReference>
<dbReference type="InterPro" id="IPR050173">
    <property type="entry name" value="ABC_transporter_C-like"/>
</dbReference>
<feature type="region of interest" description="Disordered" evidence="9">
    <location>
        <begin position="1283"/>
        <end position="1321"/>
    </location>
</feature>
<feature type="transmembrane region" description="Helical" evidence="10">
    <location>
        <begin position="886"/>
        <end position="911"/>
    </location>
</feature>
<dbReference type="PROSITE" id="PS50893">
    <property type="entry name" value="ABC_TRANSPORTER_2"/>
    <property type="match status" value="2"/>
</dbReference>
<comment type="subcellular location">
    <subcellularLocation>
        <location evidence="1">Membrane</location>
        <topology evidence="1">Multi-pass membrane protein</topology>
    </subcellularLocation>
</comment>
<reference evidence="13" key="1">
    <citation type="submission" date="2021-01" db="EMBL/GenBank/DDBJ databases">
        <authorList>
            <person name="Kaushik A."/>
        </authorList>
    </citation>
    <scope>NUCLEOTIDE SEQUENCE</scope>
    <source>
        <strain evidence="13">AG1-1A</strain>
    </source>
</reference>
<feature type="transmembrane region" description="Helical" evidence="10">
    <location>
        <begin position="189"/>
        <end position="206"/>
    </location>
</feature>
<evidence type="ECO:0000313" key="14">
    <source>
        <dbReference type="Proteomes" id="UP000663840"/>
    </source>
</evidence>
<evidence type="ECO:0000256" key="5">
    <source>
        <dbReference type="ARBA" id="ARBA00022741"/>
    </source>
</evidence>
<dbReference type="CDD" id="cd03250">
    <property type="entry name" value="ABCC_MRP_domain1"/>
    <property type="match status" value="1"/>
</dbReference>
<feature type="transmembrane region" description="Helical" evidence="10">
    <location>
        <begin position="218"/>
        <end position="240"/>
    </location>
</feature>
<dbReference type="InterPro" id="IPR003439">
    <property type="entry name" value="ABC_transporter-like_ATP-bd"/>
</dbReference>
<keyword evidence="7 10" id="KW-1133">Transmembrane helix</keyword>
<accession>A0A8H3CD02</accession>
<evidence type="ECO:0000256" key="8">
    <source>
        <dbReference type="ARBA" id="ARBA00023136"/>
    </source>
</evidence>
<evidence type="ECO:0000256" key="6">
    <source>
        <dbReference type="ARBA" id="ARBA00022840"/>
    </source>
</evidence>
<evidence type="ECO:0000256" key="4">
    <source>
        <dbReference type="ARBA" id="ARBA00022737"/>
    </source>
</evidence>
<feature type="transmembrane region" description="Helical" evidence="10">
    <location>
        <begin position="1104"/>
        <end position="1120"/>
    </location>
</feature>
<proteinExistence type="predicted"/>
<evidence type="ECO:0000256" key="3">
    <source>
        <dbReference type="ARBA" id="ARBA00022692"/>
    </source>
</evidence>
<evidence type="ECO:0000256" key="7">
    <source>
        <dbReference type="ARBA" id="ARBA00022989"/>
    </source>
</evidence>
<comment type="caution">
    <text evidence="13">The sequence shown here is derived from an EMBL/GenBank/DDBJ whole genome shotgun (WGS) entry which is preliminary data.</text>
</comment>
<dbReference type="SUPFAM" id="SSF90123">
    <property type="entry name" value="ABC transporter transmembrane region"/>
    <property type="match status" value="2"/>
</dbReference>
<feature type="transmembrane region" description="Helical" evidence="10">
    <location>
        <begin position="977"/>
        <end position="1001"/>
    </location>
</feature>
<keyword evidence="6" id="KW-0067">ATP-binding</keyword>
<evidence type="ECO:0000313" key="13">
    <source>
        <dbReference type="EMBL" id="CAE6479737.1"/>
    </source>
</evidence>
<keyword evidence="2" id="KW-0813">Transport</keyword>
<dbReference type="GO" id="GO:0016887">
    <property type="term" value="F:ATP hydrolysis activity"/>
    <property type="evidence" value="ECO:0007669"/>
    <property type="project" value="InterPro"/>
</dbReference>
<keyword evidence="4" id="KW-0677">Repeat</keyword>
<dbReference type="Gene3D" id="1.20.1560.10">
    <property type="entry name" value="ABC transporter type 1, transmembrane domain"/>
    <property type="match status" value="2"/>
</dbReference>
<keyword evidence="8 10" id="KW-0472">Membrane</keyword>
<evidence type="ECO:0000259" key="12">
    <source>
        <dbReference type="PROSITE" id="PS50929"/>
    </source>
</evidence>
<name>A0A8H3CD02_9AGAM</name>
<feature type="transmembrane region" description="Helical" evidence="10">
    <location>
        <begin position="1021"/>
        <end position="1041"/>
    </location>
</feature>
<dbReference type="InterPro" id="IPR036640">
    <property type="entry name" value="ABC1_TM_sf"/>
</dbReference>
<feature type="domain" description="ABC transporter" evidence="11">
    <location>
        <begin position="525"/>
        <end position="771"/>
    </location>
</feature>
<dbReference type="PANTHER" id="PTHR24223">
    <property type="entry name" value="ATP-BINDING CASSETTE SUB-FAMILY C"/>
    <property type="match status" value="1"/>
</dbReference>
<feature type="transmembrane region" description="Helical" evidence="10">
    <location>
        <begin position="103"/>
        <end position="122"/>
    </location>
</feature>
<feature type="transmembrane region" description="Helical" evidence="10">
    <location>
        <begin position="62"/>
        <end position="82"/>
    </location>
</feature>
<feature type="region of interest" description="Disordered" evidence="9">
    <location>
        <begin position="773"/>
        <end position="797"/>
    </location>
</feature>
<dbReference type="EMBL" id="CAJMWR010004030">
    <property type="protein sequence ID" value="CAE6479737.1"/>
    <property type="molecule type" value="Genomic_DNA"/>
</dbReference>
<evidence type="ECO:0000256" key="2">
    <source>
        <dbReference type="ARBA" id="ARBA00022448"/>
    </source>
</evidence>
<feature type="domain" description="ABC transmembrane type-1" evidence="12">
    <location>
        <begin position="189"/>
        <end position="489"/>
    </location>
</feature>
<feature type="transmembrane region" description="Helical" evidence="10">
    <location>
        <begin position="6"/>
        <end position="24"/>
    </location>
</feature>
<gene>
    <name evidence="13" type="ORF">RDB_LOCUS130910</name>
</gene>
<dbReference type="GO" id="GO:0016020">
    <property type="term" value="C:membrane"/>
    <property type="evidence" value="ECO:0007669"/>
    <property type="project" value="UniProtKB-SubCell"/>
</dbReference>
<dbReference type="CDD" id="cd18604">
    <property type="entry name" value="ABC_6TM_VMR1_D2_like"/>
    <property type="match status" value="1"/>
</dbReference>
<feature type="compositionally biased region" description="Low complexity" evidence="9">
    <location>
        <begin position="1304"/>
        <end position="1315"/>
    </location>
</feature>
<dbReference type="CDD" id="cd03244">
    <property type="entry name" value="ABCC_MRP_domain2"/>
    <property type="match status" value="1"/>
</dbReference>
<dbReference type="SMART" id="SM00382">
    <property type="entry name" value="AAA"/>
    <property type="match status" value="2"/>
</dbReference>
<feature type="domain" description="ABC transmembrane type-1" evidence="12">
    <location>
        <begin position="828"/>
        <end position="1127"/>
    </location>
</feature>
<dbReference type="InterPro" id="IPR027417">
    <property type="entry name" value="P-loop_NTPase"/>
</dbReference>
<feature type="transmembrane region" description="Helical" evidence="10">
    <location>
        <begin position="349"/>
        <end position="369"/>
    </location>
</feature>
<feature type="transmembrane region" description="Helical" evidence="10">
    <location>
        <begin position="816"/>
        <end position="837"/>
    </location>
</feature>
<organism evidence="13 14">
    <name type="scientific">Rhizoctonia solani</name>
    <dbReference type="NCBI Taxonomy" id="456999"/>
    <lineage>
        <taxon>Eukaryota</taxon>
        <taxon>Fungi</taxon>
        <taxon>Dikarya</taxon>
        <taxon>Basidiomycota</taxon>
        <taxon>Agaricomycotina</taxon>
        <taxon>Agaricomycetes</taxon>
        <taxon>Cantharellales</taxon>
        <taxon>Ceratobasidiaceae</taxon>
        <taxon>Rhizoctonia</taxon>
    </lineage>
</organism>
<dbReference type="InterPro" id="IPR011527">
    <property type="entry name" value="ABC1_TM_dom"/>
</dbReference>
<feature type="transmembrane region" description="Helical" evidence="10">
    <location>
        <begin position="31"/>
        <end position="50"/>
    </location>
</feature>